<dbReference type="PANTHER" id="PTHR12835:SF5">
    <property type="entry name" value="BIOTIN--PROTEIN LIGASE"/>
    <property type="match status" value="1"/>
</dbReference>
<proteinExistence type="predicted"/>
<dbReference type="InterPro" id="IPR004408">
    <property type="entry name" value="Biotin_CoA_COase_ligase"/>
</dbReference>
<dbReference type="InterPro" id="IPR003142">
    <property type="entry name" value="BPL_C"/>
</dbReference>
<dbReference type="InterPro" id="IPR008988">
    <property type="entry name" value="Transcriptional_repressor_C"/>
</dbReference>
<dbReference type="AlphaFoldDB" id="A0A510HMV8"/>
<evidence type="ECO:0000256" key="5">
    <source>
        <dbReference type="ARBA" id="ARBA00024227"/>
    </source>
</evidence>
<evidence type="ECO:0000313" key="8">
    <source>
        <dbReference type="Proteomes" id="UP000318065"/>
    </source>
</evidence>
<keyword evidence="4" id="KW-0092">Biotin</keyword>
<dbReference type="GO" id="GO:0005737">
    <property type="term" value="C:cytoplasm"/>
    <property type="evidence" value="ECO:0007669"/>
    <property type="project" value="TreeGrafter"/>
</dbReference>
<dbReference type="InterPro" id="IPR004143">
    <property type="entry name" value="BPL_LPL_catalytic"/>
</dbReference>
<sequence length="260" mass="27771">MDEARTRGGFPERASIEALGSPLARRVEVHGELPSTQERARELVRAGAGHGTAVLARVQSGGRGRRGRQWVSPPGGLWMSLVLRPELSLGKLHRITPAAAVAGAKALWELGVEARIKWPNDLLVGGRKVCGILAEGEGTCVLLGIGLNANLDPEETGSPAATTLRRELGRDVDLLRLIGLLLGRLETELGRAGEDFGAVLDDWRALDCTLGRRVRVRRFGGVVEGVAADLNSEGALLLETPSGTVEVFEGEVEKLRGDFL</sequence>
<reference evidence="7" key="1">
    <citation type="journal article" date="2019" name="Microbiol. Resour. Announc.">
        <title>Complete Genome Sequence of Rubrobacter xylanophilus Strain AA3-22, Isolated from Arima Onsen in Japan.</title>
        <authorList>
            <person name="Tomariguchi N."/>
            <person name="Miyazaki K."/>
        </authorList>
    </citation>
    <scope>NUCLEOTIDE SEQUENCE [LARGE SCALE GENOMIC DNA]</scope>
    <source>
        <strain evidence="7">AA3-22</strain>
    </source>
</reference>
<dbReference type="Gene3D" id="3.30.930.10">
    <property type="entry name" value="Bira Bifunctional Protein, Domain 2"/>
    <property type="match status" value="1"/>
</dbReference>
<evidence type="ECO:0000256" key="1">
    <source>
        <dbReference type="ARBA" id="ARBA00022598"/>
    </source>
</evidence>
<dbReference type="Pfam" id="PF02237">
    <property type="entry name" value="BPL_C"/>
    <property type="match status" value="1"/>
</dbReference>
<dbReference type="Proteomes" id="UP000318065">
    <property type="component" value="Chromosome"/>
</dbReference>
<dbReference type="GO" id="GO:0005524">
    <property type="term" value="F:ATP binding"/>
    <property type="evidence" value="ECO:0007669"/>
    <property type="project" value="UniProtKB-KW"/>
</dbReference>
<dbReference type="RefSeq" id="WP_143527953.1">
    <property type="nucleotide sequence ID" value="NZ_AP019791.1"/>
</dbReference>
<feature type="domain" description="BPL/LPL catalytic" evidence="6">
    <location>
        <begin position="10"/>
        <end position="193"/>
    </location>
</feature>
<gene>
    <name evidence="7" type="ORF">RxyAA322_17870</name>
</gene>
<evidence type="ECO:0000256" key="4">
    <source>
        <dbReference type="ARBA" id="ARBA00023267"/>
    </source>
</evidence>
<evidence type="ECO:0000256" key="2">
    <source>
        <dbReference type="ARBA" id="ARBA00022741"/>
    </source>
</evidence>
<dbReference type="SUPFAM" id="SSF55681">
    <property type="entry name" value="Class II aaRS and biotin synthetases"/>
    <property type="match status" value="1"/>
</dbReference>
<dbReference type="NCBIfam" id="TIGR00121">
    <property type="entry name" value="birA_ligase"/>
    <property type="match status" value="1"/>
</dbReference>
<dbReference type="SUPFAM" id="SSF50037">
    <property type="entry name" value="C-terminal domain of transcriptional repressors"/>
    <property type="match status" value="1"/>
</dbReference>
<dbReference type="EMBL" id="AP019791">
    <property type="protein sequence ID" value="BBL79933.1"/>
    <property type="molecule type" value="Genomic_DNA"/>
</dbReference>
<dbReference type="PROSITE" id="PS51733">
    <property type="entry name" value="BPL_LPL_CATALYTIC"/>
    <property type="match status" value="1"/>
</dbReference>
<dbReference type="InterPro" id="IPR045864">
    <property type="entry name" value="aa-tRNA-synth_II/BPL/LPL"/>
</dbReference>
<name>A0A510HMV8_9ACTN</name>
<dbReference type="PANTHER" id="PTHR12835">
    <property type="entry name" value="BIOTIN PROTEIN LIGASE"/>
    <property type="match status" value="1"/>
</dbReference>
<keyword evidence="1" id="KW-0436">Ligase</keyword>
<evidence type="ECO:0000256" key="3">
    <source>
        <dbReference type="ARBA" id="ARBA00022840"/>
    </source>
</evidence>
<evidence type="ECO:0000259" key="6">
    <source>
        <dbReference type="PROSITE" id="PS51733"/>
    </source>
</evidence>
<dbReference type="OrthoDB" id="9807064at2"/>
<dbReference type="Gene3D" id="2.30.30.100">
    <property type="match status" value="1"/>
</dbReference>
<keyword evidence="3" id="KW-0067">ATP-binding</keyword>
<dbReference type="CDD" id="cd16442">
    <property type="entry name" value="BPL"/>
    <property type="match status" value="1"/>
</dbReference>
<evidence type="ECO:0000313" key="7">
    <source>
        <dbReference type="EMBL" id="BBL79933.1"/>
    </source>
</evidence>
<dbReference type="EC" id="6.3.4.15" evidence="5"/>
<keyword evidence="2" id="KW-0547">Nucleotide-binding</keyword>
<protein>
    <recommendedName>
        <fullName evidence="5">biotin--[biotin carboxyl-carrier protein] ligase</fullName>
        <ecNumber evidence="5">6.3.4.15</ecNumber>
    </recommendedName>
</protein>
<dbReference type="Pfam" id="PF03099">
    <property type="entry name" value="BPL_LplA_LipB"/>
    <property type="match status" value="1"/>
</dbReference>
<dbReference type="GO" id="GO:0004077">
    <property type="term" value="F:biotin--[biotin carboxyl-carrier protein] ligase activity"/>
    <property type="evidence" value="ECO:0007669"/>
    <property type="project" value="UniProtKB-EC"/>
</dbReference>
<keyword evidence="8" id="KW-1185">Reference proteome</keyword>
<organism evidence="7 8">
    <name type="scientific">Rubrobacter xylanophilus</name>
    <dbReference type="NCBI Taxonomy" id="49319"/>
    <lineage>
        <taxon>Bacteria</taxon>
        <taxon>Bacillati</taxon>
        <taxon>Actinomycetota</taxon>
        <taxon>Rubrobacteria</taxon>
        <taxon>Rubrobacterales</taxon>
        <taxon>Rubrobacteraceae</taxon>
        <taxon>Rubrobacter</taxon>
    </lineage>
</organism>
<accession>A0A510HMV8</accession>